<sequence length="326" mass="34967">MAVLRSEADFTDPNLSREHRWLALYLVVQLADGHGRLSSAYRRVLKHAARDRRHWAHNRSLGAVRAEVGRWIGPDARPGGRPPWNRVAAVIRAAVDPARAPEVLATARYLHTLASGGTPDPRSRPAWLRPGAGEVSTALIGGPEWARKHRLRPAEQVPEPADSKPTAPEPTAPEPADSEPMAGSPSEGALPVEPIAVEQATVEQVAAEGAVTLVATPGPTPGPTPGLTPEPTPAPAQADPERSSYQLLWTVVRAHRDAQARYEARIAELEGLVGDLRAAIAAAGVTIPAQRPRRHLSGRHLALDDPARAFTYPLPADLPEPRTGIR</sequence>
<reference evidence="2 3" key="1">
    <citation type="submission" date="2023-07" db="EMBL/GenBank/DDBJ databases">
        <title>Sequencing the genomes of 1000 actinobacteria strains.</title>
        <authorList>
            <person name="Klenk H.-P."/>
        </authorList>
    </citation>
    <scope>NUCLEOTIDE SEQUENCE [LARGE SCALE GENOMIC DNA]</scope>
    <source>
        <strain evidence="2 3">DSM 43749</strain>
    </source>
</reference>
<comment type="caution">
    <text evidence="2">The sequence shown here is derived from an EMBL/GenBank/DDBJ whole genome shotgun (WGS) entry which is preliminary data.</text>
</comment>
<feature type="compositionally biased region" description="Pro residues" evidence="1">
    <location>
        <begin position="218"/>
        <end position="234"/>
    </location>
</feature>
<dbReference type="Proteomes" id="UP001268819">
    <property type="component" value="Unassembled WGS sequence"/>
</dbReference>
<evidence type="ECO:0000313" key="2">
    <source>
        <dbReference type="EMBL" id="MDR6597315.1"/>
    </source>
</evidence>
<accession>A0ABU1Q350</accession>
<dbReference type="EMBL" id="JAVDSG010000001">
    <property type="protein sequence ID" value="MDR6597315.1"/>
    <property type="molecule type" value="Genomic_DNA"/>
</dbReference>
<keyword evidence="3" id="KW-1185">Reference proteome</keyword>
<dbReference type="RefSeq" id="WP_310310420.1">
    <property type="nucleotide sequence ID" value="NZ_JAVDSG010000001.1"/>
</dbReference>
<organism evidence="2 3">
    <name type="scientific">Saccharothrix longispora</name>
    <dbReference type="NCBI Taxonomy" id="33920"/>
    <lineage>
        <taxon>Bacteria</taxon>
        <taxon>Bacillati</taxon>
        <taxon>Actinomycetota</taxon>
        <taxon>Actinomycetes</taxon>
        <taxon>Pseudonocardiales</taxon>
        <taxon>Pseudonocardiaceae</taxon>
        <taxon>Saccharothrix</taxon>
    </lineage>
</organism>
<protein>
    <submittedName>
        <fullName evidence="2">Uncharacterized protein</fullName>
    </submittedName>
</protein>
<name>A0ABU1Q350_9PSEU</name>
<evidence type="ECO:0000256" key="1">
    <source>
        <dbReference type="SAM" id="MobiDB-lite"/>
    </source>
</evidence>
<proteinExistence type="predicted"/>
<gene>
    <name evidence="2" type="ORF">J2S66_005699</name>
</gene>
<feature type="region of interest" description="Disordered" evidence="1">
    <location>
        <begin position="138"/>
        <end position="189"/>
    </location>
</feature>
<feature type="region of interest" description="Disordered" evidence="1">
    <location>
        <begin position="214"/>
        <end position="241"/>
    </location>
</feature>
<evidence type="ECO:0000313" key="3">
    <source>
        <dbReference type="Proteomes" id="UP001268819"/>
    </source>
</evidence>